<protein>
    <submittedName>
        <fullName evidence="3">G-protein coupled receptors family 1 profile domain-containing protein</fullName>
    </submittedName>
</protein>
<dbReference type="SUPFAM" id="SSF81321">
    <property type="entry name" value="Family A G protein-coupled receptor-like"/>
    <property type="match status" value="1"/>
</dbReference>
<keyword evidence="1" id="KW-0812">Transmembrane</keyword>
<dbReference type="Gene3D" id="1.20.1070.10">
    <property type="entry name" value="Rhodopsin 7-helix transmembrane proteins"/>
    <property type="match status" value="1"/>
</dbReference>
<feature type="transmembrane region" description="Helical" evidence="1">
    <location>
        <begin position="110"/>
        <end position="129"/>
    </location>
</feature>
<accession>A0A915HKT4</accession>
<feature type="transmembrane region" description="Helical" evidence="1">
    <location>
        <begin position="69"/>
        <end position="90"/>
    </location>
</feature>
<reference evidence="3" key="1">
    <citation type="submission" date="2022-11" db="UniProtKB">
        <authorList>
            <consortium name="WormBaseParasite"/>
        </authorList>
    </citation>
    <scope>IDENTIFICATION</scope>
</reference>
<dbReference type="AlphaFoldDB" id="A0A915HKT4"/>
<evidence type="ECO:0000313" key="2">
    <source>
        <dbReference type="Proteomes" id="UP000887565"/>
    </source>
</evidence>
<proteinExistence type="predicted"/>
<evidence type="ECO:0000256" key="1">
    <source>
        <dbReference type="SAM" id="Phobius"/>
    </source>
</evidence>
<dbReference type="WBParaSite" id="nRc.2.0.1.t02578-RA">
    <property type="protein sequence ID" value="nRc.2.0.1.t02578-RA"/>
    <property type="gene ID" value="nRc.2.0.1.g02578"/>
</dbReference>
<name>A0A915HKT4_ROMCU</name>
<keyword evidence="1" id="KW-0472">Membrane</keyword>
<feature type="transmembrane region" description="Helical" evidence="1">
    <location>
        <begin position="30"/>
        <end position="48"/>
    </location>
</feature>
<keyword evidence="2" id="KW-1185">Reference proteome</keyword>
<dbReference type="Proteomes" id="UP000887565">
    <property type="component" value="Unplaced"/>
</dbReference>
<sequence length="168" mass="19152">MPAGLMVAQTCKTESVTPNWFFCLETGMRFFPGVICCFAYIYALSIVKSKSATISKGMHEKDRMKQSQLTKNVAIIMVIEILFTTLPFGYSFISFAGHYTQSEFFNTISPFSWSLSLFGAAGNFFVYAFKYPKFRRALEKKILRKKNEQLANIPNKTVFVMHVSKSRA</sequence>
<evidence type="ECO:0000313" key="3">
    <source>
        <dbReference type="WBParaSite" id="nRc.2.0.1.t02578-RA"/>
    </source>
</evidence>
<keyword evidence="1" id="KW-1133">Transmembrane helix</keyword>
<organism evidence="2 3">
    <name type="scientific">Romanomermis culicivorax</name>
    <name type="common">Nematode worm</name>
    <dbReference type="NCBI Taxonomy" id="13658"/>
    <lineage>
        <taxon>Eukaryota</taxon>
        <taxon>Metazoa</taxon>
        <taxon>Ecdysozoa</taxon>
        <taxon>Nematoda</taxon>
        <taxon>Enoplea</taxon>
        <taxon>Dorylaimia</taxon>
        <taxon>Mermithida</taxon>
        <taxon>Mermithoidea</taxon>
        <taxon>Mermithidae</taxon>
        <taxon>Romanomermis</taxon>
    </lineage>
</organism>